<proteinExistence type="predicted"/>
<reference evidence="7 8" key="1">
    <citation type="submission" date="2018-04" db="EMBL/GenBank/DDBJ databases">
        <title>Camelliibacillus theae gen. nov., sp. nov., isolated from Pu'er tea.</title>
        <authorList>
            <person name="Niu L."/>
        </authorList>
    </citation>
    <scope>NUCLEOTIDE SEQUENCE [LARGE SCALE GENOMIC DNA]</scope>
    <source>
        <strain evidence="7 8">T8</strain>
    </source>
</reference>
<evidence type="ECO:0000259" key="6">
    <source>
        <dbReference type="PROSITE" id="PS50045"/>
    </source>
</evidence>
<dbReference type="PROSITE" id="PS00688">
    <property type="entry name" value="SIGMA54_INTERACT_3"/>
    <property type="match status" value="1"/>
</dbReference>
<accession>A0A2U1K3R6</accession>
<evidence type="ECO:0000313" key="8">
    <source>
        <dbReference type="Proteomes" id="UP000245998"/>
    </source>
</evidence>
<dbReference type="InterPro" id="IPR027417">
    <property type="entry name" value="P-loop_NTPase"/>
</dbReference>
<dbReference type="Pfam" id="PF25601">
    <property type="entry name" value="AAA_lid_14"/>
    <property type="match status" value="1"/>
</dbReference>
<dbReference type="InterPro" id="IPR058031">
    <property type="entry name" value="AAA_lid_NorR"/>
</dbReference>
<keyword evidence="8" id="KW-1185">Reference proteome</keyword>
<gene>
    <name evidence="7" type="ORF">DCC39_09110</name>
</gene>
<dbReference type="Pfam" id="PF01590">
    <property type="entry name" value="GAF"/>
    <property type="match status" value="1"/>
</dbReference>
<comment type="caution">
    <text evidence="7">The sequence shown here is derived from an EMBL/GenBank/DDBJ whole genome shotgun (WGS) entry which is preliminary data.</text>
</comment>
<dbReference type="Gene3D" id="3.30.450.40">
    <property type="match status" value="1"/>
</dbReference>
<dbReference type="AlphaFoldDB" id="A0A2U1K3R6"/>
<dbReference type="InterPro" id="IPR002078">
    <property type="entry name" value="Sigma_54_int"/>
</dbReference>
<dbReference type="OrthoDB" id="9771372at2"/>
<dbReference type="Pfam" id="PF13384">
    <property type="entry name" value="HTH_23"/>
    <property type="match status" value="1"/>
</dbReference>
<dbReference type="Proteomes" id="UP000245998">
    <property type="component" value="Unassembled WGS sequence"/>
</dbReference>
<keyword evidence="5" id="KW-0804">Transcription</keyword>
<dbReference type="PROSITE" id="PS50045">
    <property type="entry name" value="SIGMA54_INTERACT_4"/>
    <property type="match status" value="1"/>
</dbReference>
<dbReference type="Gene3D" id="1.10.8.60">
    <property type="match status" value="1"/>
</dbReference>
<dbReference type="InterPro" id="IPR025662">
    <property type="entry name" value="Sigma_54_int_dom_ATP-bd_1"/>
</dbReference>
<dbReference type="Gene3D" id="1.10.10.60">
    <property type="entry name" value="Homeodomain-like"/>
    <property type="match status" value="1"/>
</dbReference>
<dbReference type="SMART" id="SM00382">
    <property type="entry name" value="AAA"/>
    <property type="match status" value="1"/>
</dbReference>
<dbReference type="SUPFAM" id="SSF52540">
    <property type="entry name" value="P-loop containing nucleoside triphosphate hydrolases"/>
    <property type="match status" value="1"/>
</dbReference>
<dbReference type="InterPro" id="IPR029016">
    <property type="entry name" value="GAF-like_dom_sf"/>
</dbReference>
<dbReference type="PANTHER" id="PTHR32071">
    <property type="entry name" value="TRANSCRIPTIONAL REGULATORY PROTEIN"/>
    <property type="match status" value="1"/>
</dbReference>
<keyword evidence="4" id="KW-0238">DNA-binding</keyword>
<evidence type="ECO:0000256" key="1">
    <source>
        <dbReference type="ARBA" id="ARBA00022741"/>
    </source>
</evidence>
<sequence length="663" mass="74678">MSNVFLFKSLSQPSQDISSKAMSTKRAWFNYFQKGIDLGQVRYIIMRSWKRSQRHGINPNNQEAPVVYKGKVIAERINKNKELLHLIRPFMDDLYEIVKGTDSVLAFSDRDGVVLELFGDSEIAVSAASVNFKVGVDMREEVTGTNAIGLAINEKRPIQVFSAEHYCLAWHEANCSSAPIMDPFSNELIGVITLVGYYKSAHPHSLGLITTAANTIMQLIHQQGLEKEKYLLNNYFSAAMDSISDGLVIVNRYGEIVKLNAVAAHLLKVPTTSCYKNVLKEFDYLKPLLRSIQETINGNDIITKKELNIPSKEKFTILFTARRITVNEECLGIILILKKELTSGVREQIAAKYQFSSLIGKSDKFLHTIQLAKKMAKTDKSILISGESGTGKELFAQAIHNASSRKDGPFIAVNCAGIPKELIASELFGYEEGSFTGAVKGGKKGKFEAANGGTIFLDEIGDMPLDLQAHLLRVLEEKEVTPVGSNNPKPLDIRVIAATNKDLFLMAKENKFRLDLFYRLNVLSLTIPPLRERTEDFTQFIEKFLPEKTMSPSLLNEFYKYDWPGNVRELQNVLEHIDVMCEDRVVTAEHLPFYLKEQLIVTKEEMPIHKVFTKKAEKESIIWALRESASVAEAAEKLQVSTSTLYRWIKQHGISVKEELKKE</sequence>
<evidence type="ECO:0000256" key="3">
    <source>
        <dbReference type="ARBA" id="ARBA00023015"/>
    </source>
</evidence>
<dbReference type="GO" id="GO:0006355">
    <property type="term" value="P:regulation of DNA-templated transcription"/>
    <property type="evidence" value="ECO:0007669"/>
    <property type="project" value="InterPro"/>
</dbReference>
<dbReference type="EMBL" id="QCZG01000016">
    <property type="protein sequence ID" value="PWA11789.1"/>
    <property type="molecule type" value="Genomic_DNA"/>
</dbReference>
<dbReference type="InterPro" id="IPR003018">
    <property type="entry name" value="GAF"/>
</dbReference>
<evidence type="ECO:0000256" key="4">
    <source>
        <dbReference type="ARBA" id="ARBA00023125"/>
    </source>
</evidence>
<dbReference type="PROSITE" id="PS00676">
    <property type="entry name" value="SIGMA54_INTERACT_2"/>
    <property type="match status" value="1"/>
</dbReference>
<dbReference type="GO" id="GO:0005524">
    <property type="term" value="F:ATP binding"/>
    <property type="evidence" value="ECO:0007669"/>
    <property type="project" value="UniProtKB-KW"/>
</dbReference>
<dbReference type="RefSeq" id="WP_116554582.1">
    <property type="nucleotide sequence ID" value="NZ_QCZG01000016.1"/>
</dbReference>
<dbReference type="InterPro" id="IPR003593">
    <property type="entry name" value="AAA+_ATPase"/>
</dbReference>
<dbReference type="FunFam" id="3.40.50.300:FF:000006">
    <property type="entry name" value="DNA-binding transcriptional regulator NtrC"/>
    <property type="match status" value="1"/>
</dbReference>
<protein>
    <submittedName>
        <fullName evidence="7">Sigma-54-dependent Fis family transcriptional regulator</fullName>
    </submittedName>
</protein>
<dbReference type="Gene3D" id="3.30.450.20">
    <property type="entry name" value="PAS domain"/>
    <property type="match status" value="1"/>
</dbReference>
<dbReference type="SUPFAM" id="SSF46689">
    <property type="entry name" value="Homeodomain-like"/>
    <property type="match status" value="1"/>
</dbReference>
<dbReference type="Pfam" id="PF00158">
    <property type="entry name" value="Sigma54_activat"/>
    <property type="match status" value="1"/>
</dbReference>
<evidence type="ECO:0000256" key="2">
    <source>
        <dbReference type="ARBA" id="ARBA00022840"/>
    </source>
</evidence>
<dbReference type="InterPro" id="IPR025943">
    <property type="entry name" value="Sigma_54_int_dom_ATP-bd_2"/>
</dbReference>
<dbReference type="PROSITE" id="PS00675">
    <property type="entry name" value="SIGMA54_INTERACT_1"/>
    <property type="match status" value="1"/>
</dbReference>
<keyword evidence="2" id="KW-0067">ATP-binding</keyword>
<dbReference type="InterPro" id="IPR025944">
    <property type="entry name" value="Sigma_54_int_dom_CS"/>
</dbReference>
<feature type="domain" description="Sigma-54 factor interaction" evidence="6">
    <location>
        <begin position="358"/>
        <end position="579"/>
    </location>
</feature>
<dbReference type="GO" id="GO:0003677">
    <property type="term" value="F:DNA binding"/>
    <property type="evidence" value="ECO:0007669"/>
    <property type="project" value="UniProtKB-KW"/>
</dbReference>
<dbReference type="InterPro" id="IPR009057">
    <property type="entry name" value="Homeodomain-like_sf"/>
</dbReference>
<keyword evidence="1" id="KW-0547">Nucleotide-binding</keyword>
<keyword evidence="3" id="KW-0805">Transcription regulation</keyword>
<name>A0A2U1K3R6_9BACI</name>
<dbReference type="CDD" id="cd00009">
    <property type="entry name" value="AAA"/>
    <property type="match status" value="1"/>
</dbReference>
<evidence type="ECO:0000313" key="7">
    <source>
        <dbReference type="EMBL" id="PWA11789.1"/>
    </source>
</evidence>
<dbReference type="PANTHER" id="PTHR32071:SF57">
    <property type="entry name" value="C4-DICARBOXYLATE TRANSPORT TRANSCRIPTIONAL REGULATORY PROTEIN DCTD"/>
    <property type="match status" value="1"/>
</dbReference>
<organism evidence="7 8">
    <name type="scientific">Pueribacillus theae</name>
    <dbReference type="NCBI Taxonomy" id="2171751"/>
    <lineage>
        <taxon>Bacteria</taxon>
        <taxon>Bacillati</taxon>
        <taxon>Bacillota</taxon>
        <taxon>Bacilli</taxon>
        <taxon>Bacillales</taxon>
        <taxon>Bacillaceae</taxon>
        <taxon>Pueribacillus</taxon>
    </lineage>
</organism>
<dbReference type="Gene3D" id="3.40.50.300">
    <property type="entry name" value="P-loop containing nucleotide triphosphate hydrolases"/>
    <property type="match status" value="1"/>
</dbReference>
<evidence type="ECO:0000256" key="5">
    <source>
        <dbReference type="ARBA" id="ARBA00023163"/>
    </source>
</evidence>